<evidence type="ECO:0000313" key="3">
    <source>
        <dbReference type="EMBL" id="MFG3819313.1"/>
    </source>
</evidence>
<dbReference type="InterPro" id="IPR002656">
    <property type="entry name" value="Acyl_transf_3_dom"/>
</dbReference>
<accession>A0ABW7CDU3</accession>
<keyword evidence="1" id="KW-0812">Transmembrane</keyword>
<comment type="caution">
    <text evidence="3">The sequence shown here is derived from an EMBL/GenBank/DDBJ whole genome shotgun (WGS) entry which is preliminary data.</text>
</comment>
<dbReference type="EC" id="2.3.-.-" evidence="3"/>
<dbReference type="EMBL" id="JAZAQF010000088">
    <property type="protein sequence ID" value="MFG3819313.1"/>
    <property type="molecule type" value="Genomic_DNA"/>
</dbReference>
<dbReference type="Pfam" id="PF01757">
    <property type="entry name" value="Acyl_transf_3"/>
    <property type="match status" value="1"/>
</dbReference>
<feature type="transmembrane region" description="Helical" evidence="1">
    <location>
        <begin position="391"/>
        <end position="409"/>
    </location>
</feature>
<feature type="transmembrane region" description="Helical" evidence="1">
    <location>
        <begin position="283"/>
        <end position="301"/>
    </location>
</feature>
<evidence type="ECO:0000256" key="1">
    <source>
        <dbReference type="SAM" id="Phobius"/>
    </source>
</evidence>
<feature type="transmembrane region" description="Helical" evidence="1">
    <location>
        <begin position="49"/>
        <end position="70"/>
    </location>
</feature>
<feature type="transmembrane region" description="Helical" evidence="1">
    <location>
        <begin position="98"/>
        <end position="117"/>
    </location>
</feature>
<keyword evidence="1" id="KW-0472">Membrane</keyword>
<feature type="domain" description="Acyltransferase 3" evidence="2">
    <location>
        <begin position="19"/>
        <end position="400"/>
    </location>
</feature>
<gene>
    <name evidence="3" type="ORF">VPK24_16830</name>
</gene>
<name>A0ABW7CDU3_9CYAN</name>
<dbReference type="PANTHER" id="PTHR23028">
    <property type="entry name" value="ACETYLTRANSFERASE"/>
    <property type="match status" value="1"/>
</dbReference>
<evidence type="ECO:0000259" key="2">
    <source>
        <dbReference type="Pfam" id="PF01757"/>
    </source>
</evidence>
<feature type="transmembrane region" description="Helical" evidence="1">
    <location>
        <begin position="307"/>
        <end position="326"/>
    </location>
</feature>
<reference evidence="4" key="1">
    <citation type="journal article" date="2024" name="Algal Res.">
        <title>Biochemical, toxicological and genomic investigation of a high-biomass producing Limnothrix strain isolated from Italian shallow drinking water reservoir.</title>
        <authorList>
            <person name="Simonazzi M."/>
            <person name="Shishido T.K."/>
            <person name="Delbaje E."/>
            <person name="Wahlsten M."/>
            <person name="Fewer D.P."/>
            <person name="Sivonen K."/>
            <person name="Pezzolesi L."/>
            <person name="Pistocchi R."/>
        </authorList>
    </citation>
    <scope>NUCLEOTIDE SEQUENCE [LARGE SCALE GENOMIC DNA]</scope>
    <source>
        <strain evidence="4">LRLZ20PSL1</strain>
    </source>
</reference>
<evidence type="ECO:0000313" key="4">
    <source>
        <dbReference type="Proteomes" id="UP001604335"/>
    </source>
</evidence>
<dbReference type="RefSeq" id="WP_393015146.1">
    <property type="nucleotide sequence ID" value="NZ_JAZAQF010000088.1"/>
</dbReference>
<proteinExistence type="predicted"/>
<feature type="transmembrane region" description="Helical" evidence="1">
    <location>
        <begin position="352"/>
        <end position="371"/>
    </location>
</feature>
<keyword evidence="4" id="KW-1185">Reference proteome</keyword>
<dbReference type="PANTHER" id="PTHR23028:SF53">
    <property type="entry name" value="ACYL_TRANSF_3 DOMAIN-CONTAINING PROTEIN"/>
    <property type="match status" value="1"/>
</dbReference>
<sequence length="424" mass="48213">MVADGSGLRPPNRWDALLTLRGVACCLVIVAHCGPPAQSLAWAGQDWSWLLFAPGGVAVRVFFCLSGYLIGKGFYTERYRLDRPGIIRYFQNRATRILPLYYACILISAAVFYPHSWQPNHWGHLLRLLTFTYEHSLPFEFNAPLWSLSTEVQFYAIAPLIFWASQRWLKTGRSLLVAMAAVTSGLMFYRFGVFELIEQLLGSTEGNPYFIRYIYTFLPANLDAFLVGFWLNPLMQKLHRNRPPTIDPVEGQTDPIEPGRWLQVRPWVALAWGRSILGLPWKGWAIGAMVLLYGLAAWWKYQGSDRVLLVAPGLTVLATGLFIFAFERRVYFSSGRNRPLSRSAMAANPFRAWELLGLLSFGLYVWHYPLLKVIGPLITNRSPLVAYGERLGLVFLGSIALASFTYWAIEIPAIRWRKKAQRSP</sequence>
<protein>
    <submittedName>
        <fullName evidence="3">Acyltransferase</fullName>
        <ecNumber evidence="3">2.3.-.-</ecNumber>
    </submittedName>
</protein>
<feature type="transmembrane region" description="Helical" evidence="1">
    <location>
        <begin position="143"/>
        <end position="163"/>
    </location>
</feature>
<organism evidence="3 4">
    <name type="scientific">Limnothrix redekei LRLZ20PSL1</name>
    <dbReference type="NCBI Taxonomy" id="3112953"/>
    <lineage>
        <taxon>Bacteria</taxon>
        <taxon>Bacillati</taxon>
        <taxon>Cyanobacteriota</taxon>
        <taxon>Cyanophyceae</taxon>
        <taxon>Pseudanabaenales</taxon>
        <taxon>Pseudanabaenaceae</taxon>
        <taxon>Limnothrix</taxon>
    </lineage>
</organism>
<feature type="transmembrane region" description="Helical" evidence="1">
    <location>
        <begin position="175"/>
        <end position="193"/>
    </location>
</feature>
<dbReference type="Proteomes" id="UP001604335">
    <property type="component" value="Unassembled WGS sequence"/>
</dbReference>
<feature type="transmembrane region" description="Helical" evidence="1">
    <location>
        <begin position="213"/>
        <end position="232"/>
    </location>
</feature>
<keyword evidence="3" id="KW-0808">Transferase</keyword>
<keyword evidence="1" id="KW-1133">Transmembrane helix</keyword>
<keyword evidence="3" id="KW-0012">Acyltransferase</keyword>
<dbReference type="GO" id="GO:0016746">
    <property type="term" value="F:acyltransferase activity"/>
    <property type="evidence" value="ECO:0007669"/>
    <property type="project" value="UniProtKB-KW"/>
</dbReference>
<dbReference type="InterPro" id="IPR050879">
    <property type="entry name" value="Acyltransferase_3"/>
</dbReference>